<dbReference type="InterPro" id="IPR036643">
    <property type="entry name" value="RNApol_insert_sf"/>
</dbReference>
<dbReference type="GO" id="GO:0046983">
    <property type="term" value="F:protein dimerization activity"/>
    <property type="evidence" value="ECO:0007669"/>
    <property type="project" value="InterPro"/>
</dbReference>
<dbReference type="STRING" id="1805209.AUJ73_00320"/>
<dbReference type="EC" id="2.7.7.6" evidence="2 11"/>
<dbReference type="AlphaFoldDB" id="A0A1J4TTN7"/>
<sequence>MVDPNFNIKTDTQEKGYGRFIIEPLEHGYGQTLGNSLRRVLLTSLKGTAVTKVKIDGVKHQFSTLSGLKEDILQLILNVKKIRFELHSDKAVTVKLNVKGIRKVTAGDLEGENVEIVNKDLYLGELTNSKAKLSMELTVESGYGFVTTEEFEGKKELGVIIIDALFSPIVRVNYKVEATRVGRMTNLDKLILEIWTDGSLDPFDAIKEAARTLVSYFMQIIEPKAKNVDSVAVTPAISDEILKMTLEELDLPTRIVNALHNGGIDTVGQLLGTLKKELYKIKNLGTKSINSIDEVLRQRGIAYNV</sequence>
<dbReference type="GO" id="GO:0006351">
    <property type="term" value="P:DNA-templated transcription"/>
    <property type="evidence" value="ECO:0007669"/>
    <property type="project" value="UniProtKB-UniRule"/>
</dbReference>
<feature type="region of interest" description="Alpha C-terminal domain (alpha-CTD)" evidence="11">
    <location>
        <begin position="241"/>
        <end position="305"/>
    </location>
</feature>
<organism evidence="13 14">
    <name type="scientific">Candidatus Gottesmanbacteria bacterium CG1_02_37_22</name>
    <dbReference type="NCBI Taxonomy" id="1805209"/>
    <lineage>
        <taxon>Bacteria</taxon>
        <taxon>Candidatus Gottesmaniibacteriota</taxon>
    </lineage>
</organism>
<evidence type="ECO:0000256" key="10">
    <source>
        <dbReference type="ARBA" id="ARBA00048552"/>
    </source>
</evidence>
<evidence type="ECO:0000256" key="8">
    <source>
        <dbReference type="ARBA" id="ARBA00032524"/>
    </source>
</evidence>
<evidence type="ECO:0000259" key="12">
    <source>
        <dbReference type="SMART" id="SM00662"/>
    </source>
</evidence>
<dbReference type="FunFam" id="2.170.120.12:FF:000001">
    <property type="entry name" value="DNA-directed RNA polymerase subunit alpha"/>
    <property type="match status" value="1"/>
</dbReference>
<evidence type="ECO:0000256" key="7">
    <source>
        <dbReference type="ARBA" id="ARBA00023163"/>
    </source>
</evidence>
<keyword evidence="5 11" id="KW-0808">Transferase</keyword>
<dbReference type="InterPro" id="IPR011263">
    <property type="entry name" value="DNA-dir_RNA_pol_RpoA/D/Rpb3"/>
</dbReference>
<name>A0A1J4TTN7_9BACT</name>
<comment type="similarity">
    <text evidence="1 11">Belongs to the RNA polymerase alpha chain family.</text>
</comment>
<keyword evidence="6 11" id="KW-0548">Nucleotidyltransferase</keyword>
<dbReference type="Gene3D" id="3.30.1360.10">
    <property type="entry name" value="RNA polymerase, RBP11-like subunit"/>
    <property type="match status" value="1"/>
</dbReference>
<dbReference type="SUPFAM" id="SSF47789">
    <property type="entry name" value="C-terminal domain of RNA polymerase alpha subunit"/>
    <property type="match status" value="1"/>
</dbReference>
<dbReference type="InterPro" id="IPR011260">
    <property type="entry name" value="RNAP_asu_C"/>
</dbReference>
<evidence type="ECO:0000256" key="9">
    <source>
        <dbReference type="ARBA" id="ARBA00033070"/>
    </source>
</evidence>
<dbReference type="Proteomes" id="UP000183120">
    <property type="component" value="Unassembled WGS sequence"/>
</dbReference>
<evidence type="ECO:0000256" key="5">
    <source>
        <dbReference type="ARBA" id="ARBA00022679"/>
    </source>
</evidence>
<dbReference type="GO" id="GO:0000428">
    <property type="term" value="C:DNA-directed RNA polymerase complex"/>
    <property type="evidence" value="ECO:0007669"/>
    <property type="project" value="UniProtKB-KW"/>
</dbReference>
<evidence type="ECO:0000313" key="14">
    <source>
        <dbReference type="Proteomes" id="UP000183120"/>
    </source>
</evidence>
<comment type="catalytic activity">
    <reaction evidence="10 11">
        <text>RNA(n) + a ribonucleoside 5'-triphosphate = RNA(n+1) + diphosphate</text>
        <dbReference type="Rhea" id="RHEA:21248"/>
        <dbReference type="Rhea" id="RHEA-COMP:14527"/>
        <dbReference type="Rhea" id="RHEA-COMP:17342"/>
        <dbReference type="ChEBI" id="CHEBI:33019"/>
        <dbReference type="ChEBI" id="CHEBI:61557"/>
        <dbReference type="ChEBI" id="CHEBI:140395"/>
        <dbReference type="EC" id="2.7.7.6"/>
    </reaction>
</comment>
<comment type="function">
    <text evidence="11">DNA-dependent RNA polymerase catalyzes the transcription of DNA into RNA using the four ribonucleoside triphosphates as substrates.</text>
</comment>
<evidence type="ECO:0000256" key="11">
    <source>
        <dbReference type="HAMAP-Rule" id="MF_00059"/>
    </source>
</evidence>
<gene>
    <name evidence="11" type="primary">rpoA</name>
    <name evidence="13" type="ORF">AUJ73_00320</name>
</gene>
<dbReference type="SUPFAM" id="SSF56553">
    <property type="entry name" value="Insert subdomain of RNA polymerase alpha subunit"/>
    <property type="match status" value="1"/>
</dbReference>
<dbReference type="NCBIfam" id="NF003519">
    <property type="entry name" value="PRK05182.2-5"/>
    <property type="match status" value="1"/>
</dbReference>
<proteinExistence type="inferred from homology"/>
<evidence type="ECO:0000256" key="6">
    <source>
        <dbReference type="ARBA" id="ARBA00022695"/>
    </source>
</evidence>
<dbReference type="Pfam" id="PF03118">
    <property type="entry name" value="RNA_pol_A_CTD"/>
    <property type="match status" value="1"/>
</dbReference>
<dbReference type="Gene3D" id="2.170.120.12">
    <property type="entry name" value="DNA-directed RNA polymerase, insert domain"/>
    <property type="match status" value="1"/>
</dbReference>
<dbReference type="InterPro" id="IPR036603">
    <property type="entry name" value="RBP11-like"/>
</dbReference>
<comment type="subunit">
    <text evidence="11">Homodimer. The RNAP catalytic core consists of 2 alpha, 1 beta, 1 beta' and 1 omega subunit. When a sigma factor is associated with the core the holoenzyme is formed, which can initiate transcription.</text>
</comment>
<evidence type="ECO:0000256" key="4">
    <source>
        <dbReference type="ARBA" id="ARBA00022478"/>
    </source>
</evidence>
<dbReference type="CDD" id="cd06928">
    <property type="entry name" value="RNAP_alpha_NTD"/>
    <property type="match status" value="1"/>
</dbReference>
<dbReference type="GO" id="GO:0003677">
    <property type="term" value="F:DNA binding"/>
    <property type="evidence" value="ECO:0007669"/>
    <property type="project" value="UniProtKB-UniRule"/>
</dbReference>
<feature type="domain" description="DNA-directed RNA polymerase RpoA/D/Rpb3-type" evidence="12">
    <location>
        <begin position="17"/>
        <end position="223"/>
    </location>
</feature>
<dbReference type="Gene3D" id="1.10.150.20">
    <property type="entry name" value="5' to 3' exonuclease, C-terminal subdomain"/>
    <property type="match status" value="1"/>
</dbReference>
<dbReference type="InterPro" id="IPR011262">
    <property type="entry name" value="DNA-dir_RNA_pol_insert"/>
</dbReference>
<dbReference type="Pfam" id="PF01000">
    <property type="entry name" value="RNA_pol_A_bac"/>
    <property type="match status" value="1"/>
</dbReference>
<dbReference type="GO" id="GO:0005737">
    <property type="term" value="C:cytoplasm"/>
    <property type="evidence" value="ECO:0007669"/>
    <property type="project" value="UniProtKB-ARBA"/>
</dbReference>
<dbReference type="EMBL" id="MNUY01000005">
    <property type="protein sequence ID" value="OIO15604.1"/>
    <property type="molecule type" value="Genomic_DNA"/>
</dbReference>
<feature type="region of interest" description="Alpha N-terminal domain (alpha-NTD)" evidence="11">
    <location>
        <begin position="1"/>
        <end position="230"/>
    </location>
</feature>
<dbReference type="NCBIfam" id="TIGR02027">
    <property type="entry name" value="rpoA"/>
    <property type="match status" value="1"/>
</dbReference>
<dbReference type="SMART" id="SM00662">
    <property type="entry name" value="RPOLD"/>
    <property type="match status" value="1"/>
</dbReference>
<dbReference type="SUPFAM" id="SSF55257">
    <property type="entry name" value="RBP11-like subunits of RNA polymerase"/>
    <property type="match status" value="1"/>
</dbReference>
<dbReference type="Pfam" id="PF01193">
    <property type="entry name" value="RNA_pol_L"/>
    <property type="match status" value="1"/>
</dbReference>
<evidence type="ECO:0000256" key="1">
    <source>
        <dbReference type="ARBA" id="ARBA00007123"/>
    </source>
</evidence>
<protein>
    <recommendedName>
        <fullName evidence="3 11">DNA-directed RNA polymerase subunit alpha</fullName>
        <shortName evidence="11">RNAP subunit alpha</shortName>
        <ecNumber evidence="2 11">2.7.7.6</ecNumber>
    </recommendedName>
    <alternativeName>
        <fullName evidence="9 11">RNA polymerase subunit alpha</fullName>
    </alternativeName>
    <alternativeName>
        <fullName evidence="8 11">Transcriptase subunit alpha</fullName>
    </alternativeName>
</protein>
<dbReference type="GO" id="GO:0003899">
    <property type="term" value="F:DNA-directed RNA polymerase activity"/>
    <property type="evidence" value="ECO:0007669"/>
    <property type="project" value="UniProtKB-UniRule"/>
</dbReference>
<keyword evidence="4 11" id="KW-0240">DNA-directed RNA polymerase</keyword>
<evidence type="ECO:0000256" key="2">
    <source>
        <dbReference type="ARBA" id="ARBA00012418"/>
    </source>
</evidence>
<accession>A0A1J4TTN7</accession>
<reference evidence="13 14" key="1">
    <citation type="journal article" date="2016" name="Environ. Microbiol.">
        <title>Genomic resolution of a cold subsurface aquifer community provides metabolic insights for novel microbes adapted to high CO concentrations.</title>
        <authorList>
            <person name="Probst A.J."/>
            <person name="Castelle C.J."/>
            <person name="Singh A."/>
            <person name="Brown C.T."/>
            <person name="Anantharaman K."/>
            <person name="Sharon I."/>
            <person name="Hug L.A."/>
            <person name="Burstein D."/>
            <person name="Emerson J.B."/>
            <person name="Thomas B.C."/>
            <person name="Banfield J.F."/>
        </authorList>
    </citation>
    <scope>NUCLEOTIDE SEQUENCE [LARGE SCALE GENOMIC DNA]</scope>
    <source>
        <strain evidence="13">CG1_02_37_22</strain>
    </source>
</reference>
<dbReference type="InterPro" id="IPR011773">
    <property type="entry name" value="DNA-dir_RpoA"/>
</dbReference>
<comment type="domain">
    <text evidence="11">The N-terminal domain is essential for RNAP assembly and basal transcription, whereas the C-terminal domain is involved in interaction with transcriptional regulators and with upstream promoter elements.</text>
</comment>
<keyword evidence="7 11" id="KW-0804">Transcription</keyword>
<evidence type="ECO:0000313" key="13">
    <source>
        <dbReference type="EMBL" id="OIO15604.1"/>
    </source>
</evidence>
<comment type="caution">
    <text evidence="13">The sequence shown here is derived from an EMBL/GenBank/DDBJ whole genome shotgun (WGS) entry which is preliminary data.</text>
</comment>
<dbReference type="HAMAP" id="MF_00059">
    <property type="entry name" value="RNApol_bact_RpoA"/>
    <property type="match status" value="1"/>
</dbReference>
<evidence type="ECO:0000256" key="3">
    <source>
        <dbReference type="ARBA" id="ARBA00015972"/>
    </source>
</evidence>